<feature type="domain" description="Peptidase M48" evidence="8">
    <location>
        <begin position="63"/>
        <end position="243"/>
    </location>
</feature>
<protein>
    <submittedName>
        <fullName evidence="9">M48 family metalloprotease</fullName>
    </submittedName>
</protein>
<keyword evidence="10" id="KW-1185">Reference proteome</keyword>
<evidence type="ECO:0000313" key="9">
    <source>
        <dbReference type="EMBL" id="MFC6998947.1"/>
    </source>
</evidence>
<dbReference type="Proteomes" id="UP001596405">
    <property type="component" value="Unassembled WGS sequence"/>
</dbReference>
<keyword evidence="3" id="KW-0479">Metal-binding</keyword>
<comment type="caution">
    <text evidence="9">The sequence shown here is derived from an EMBL/GenBank/DDBJ whole genome shotgun (WGS) entry which is preliminary data.</text>
</comment>
<evidence type="ECO:0000256" key="3">
    <source>
        <dbReference type="ARBA" id="ARBA00022723"/>
    </source>
</evidence>
<dbReference type="GO" id="GO:0008237">
    <property type="term" value="F:metallopeptidase activity"/>
    <property type="evidence" value="ECO:0007669"/>
    <property type="project" value="UniProtKB-KW"/>
</dbReference>
<dbReference type="InterPro" id="IPR051156">
    <property type="entry name" value="Mito/Outer_Membr_Metalloprot"/>
</dbReference>
<feature type="chain" id="PRO_5047265381" evidence="7">
    <location>
        <begin position="22"/>
        <end position="491"/>
    </location>
</feature>
<keyword evidence="7" id="KW-0732">Signal</keyword>
<evidence type="ECO:0000256" key="2">
    <source>
        <dbReference type="ARBA" id="ARBA00022670"/>
    </source>
</evidence>
<dbReference type="Gene3D" id="3.40.1000.10">
    <property type="entry name" value="Mog1/PsbP, alpha/beta/alpha sandwich"/>
    <property type="match status" value="1"/>
</dbReference>
<feature type="signal peptide" evidence="7">
    <location>
        <begin position="1"/>
        <end position="21"/>
    </location>
</feature>
<evidence type="ECO:0000313" key="10">
    <source>
        <dbReference type="Proteomes" id="UP001596405"/>
    </source>
</evidence>
<dbReference type="InterPro" id="IPR001915">
    <property type="entry name" value="Peptidase_M48"/>
</dbReference>
<gene>
    <name evidence="9" type="ORF">ACFQHR_15015</name>
</gene>
<dbReference type="PANTHER" id="PTHR22726:SF1">
    <property type="entry name" value="METALLOENDOPEPTIDASE OMA1, MITOCHONDRIAL"/>
    <property type="match status" value="1"/>
</dbReference>
<reference evidence="10" key="1">
    <citation type="journal article" date="2019" name="Int. J. Syst. Evol. Microbiol.">
        <title>The Global Catalogue of Microorganisms (GCM) 10K type strain sequencing project: providing services to taxonomists for standard genome sequencing and annotation.</title>
        <authorList>
            <consortium name="The Broad Institute Genomics Platform"/>
            <consortium name="The Broad Institute Genome Sequencing Center for Infectious Disease"/>
            <person name="Wu L."/>
            <person name="Ma J."/>
        </authorList>
    </citation>
    <scope>NUCLEOTIDE SEQUENCE [LARGE SCALE GENOMIC DNA]</scope>
    <source>
        <strain evidence="10">CGMCC 4.7393</strain>
    </source>
</reference>
<dbReference type="PANTHER" id="PTHR22726">
    <property type="entry name" value="METALLOENDOPEPTIDASE OMA1"/>
    <property type="match status" value="1"/>
</dbReference>
<keyword evidence="6 9" id="KW-0482">Metalloprotease</keyword>
<dbReference type="RefSeq" id="WP_066624038.1">
    <property type="nucleotide sequence ID" value="NZ_JBHSYQ010000008.1"/>
</dbReference>
<organism evidence="9 10">
    <name type="scientific">Rufibacter roseus</name>
    <dbReference type="NCBI Taxonomy" id="1567108"/>
    <lineage>
        <taxon>Bacteria</taxon>
        <taxon>Pseudomonadati</taxon>
        <taxon>Bacteroidota</taxon>
        <taxon>Cytophagia</taxon>
        <taxon>Cytophagales</taxon>
        <taxon>Hymenobacteraceae</taxon>
        <taxon>Rufibacter</taxon>
    </lineage>
</organism>
<comment type="cofactor">
    <cofactor evidence="1">
        <name>Zn(2+)</name>
        <dbReference type="ChEBI" id="CHEBI:29105"/>
    </cofactor>
</comment>
<accession>A0ABW2DM57</accession>
<keyword evidence="4" id="KW-0378">Hydrolase</keyword>
<proteinExistence type="predicted"/>
<dbReference type="Gene3D" id="3.30.2010.10">
    <property type="entry name" value="Metalloproteases ('zincins'), catalytic domain"/>
    <property type="match status" value="1"/>
</dbReference>
<dbReference type="Pfam" id="PF01435">
    <property type="entry name" value="Peptidase_M48"/>
    <property type="match status" value="1"/>
</dbReference>
<dbReference type="EMBL" id="JBHSYQ010000008">
    <property type="protein sequence ID" value="MFC6998947.1"/>
    <property type="molecule type" value="Genomic_DNA"/>
</dbReference>
<keyword evidence="2" id="KW-0645">Protease</keyword>
<sequence>MKKYALYSMVTATLLFFNSCATNPVTGKREVALMSEEQEIAMGQESDPQIVAQFGLYQNPTLQRFIQEKGQAMAAVSHRPNLKYEFKIVDSPVLNAFAVPGGYVYFTRGIMAHFNSEAQFAGVLGHEIGHITARHTIQQQSKAILTQGVLLGGMIAFPELGGQFGEAAMQGASLLFLKFGRDAERQSDELGVEYSTKIGYDAAHMADFFQTLQRQSSQSGAEEIPSFLSTHPSPADRYSTVQQLAAQWRQKVPGTQLEEGRNSYLRMIDGIIYGEDPRQGFVENQVFYHPELKFQFPIPNGWRYQNSPQQVQMAPADGKALMFLRLAQGTSLQEAGQQFLQQNGLQAVESKQVTVNGLPALAIIGQMAPQQQQQTQKQQQQQEPIGTLTYLIQYGGNIYNITGVTAASTFNTYAPSFQNTMQSFRQLTDQEKINRKPEVVRIKTVNQNGTLSQVLQSFNTPTNRLEELAILNGMQLSEQVQKGTLIKVVER</sequence>
<dbReference type="CDD" id="cd07333">
    <property type="entry name" value="M48C_bepA_like"/>
    <property type="match status" value="1"/>
</dbReference>
<evidence type="ECO:0000259" key="8">
    <source>
        <dbReference type="Pfam" id="PF01435"/>
    </source>
</evidence>
<name>A0ABW2DM57_9BACT</name>
<evidence type="ECO:0000256" key="7">
    <source>
        <dbReference type="SAM" id="SignalP"/>
    </source>
</evidence>
<evidence type="ECO:0000256" key="4">
    <source>
        <dbReference type="ARBA" id="ARBA00022801"/>
    </source>
</evidence>
<keyword evidence="5" id="KW-0862">Zinc</keyword>
<evidence type="ECO:0000256" key="1">
    <source>
        <dbReference type="ARBA" id="ARBA00001947"/>
    </source>
</evidence>
<evidence type="ECO:0000256" key="5">
    <source>
        <dbReference type="ARBA" id="ARBA00022833"/>
    </source>
</evidence>
<evidence type="ECO:0000256" key="6">
    <source>
        <dbReference type="ARBA" id="ARBA00023049"/>
    </source>
</evidence>